<dbReference type="EMBL" id="QLNT01000007">
    <property type="protein sequence ID" value="KAF3072741.1"/>
    <property type="molecule type" value="Genomic_DNA"/>
</dbReference>
<keyword evidence="6" id="KW-0560">Oxidoreductase</keyword>
<dbReference type="InterPro" id="IPR036396">
    <property type="entry name" value="Cyt_P450_sf"/>
</dbReference>
<evidence type="ECO:0000313" key="7">
    <source>
        <dbReference type="Proteomes" id="UP000801864"/>
    </source>
</evidence>
<dbReference type="AlphaFoldDB" id="A0A9P4XF69"/>
<dbReference type="PANTHER" id="PTHR24305:SF172">
    <property type="entry name" value="P450, PUTATIVE (EUROFUNG)-RELATED"/>
    <property type="match status" value="1"/>
</dbReference>
<reference evidence="6 7" key="1">
    <citation type="submission" date="2018-06" db="EMBL/GenBank/DDBJ databases">
        <title>Genome analysis of cellulolytic fungus Trichoderma lentiforme CFAM-422.</title>
        <authorList>
            <person name="Steindorff A.S."/>
            <person name="Formighieri E.F."/>
            <person name="Midorikawa G.E.O."/>
            <person name="Tamietti M.S."/>
            <person name="Ramos E.Z."/>
            <person name="Silva A.S."/>
            <person name="Bon E.P.S."/>
            <person name="Mendes T.D."/>
            <person name="Damaso M.C.T."/>
            <person name="Favaro L.C.L."/>
        </authorList>
    </citation>
    <scope>NUCLEOTIDE SEQUENCE [LARGE SCALE GENOMIC DNA]</scope>
    <source>
        <strain evidence="6 7">CFAM-422</strain>
    </source>
</reference>
<dbReference type="PANTHER" id="PTHR24305">
    <property type="entry name" value="CYTOCHROME P450"/>
    <property type="match status" value="1"/>
</dbReference>
<sequence>QLLVGALVVLPVATLLYSVLYYLVDVHRLRRFPSPSLAAALSPLWMMWHNARGKKYEALDMAHQKFGPVLRVGPKTLSFSAPEAYKDIYGHGSPILKDIFYDNLANGNPSMGDATDRQLHSIKRKNLSSIFSAKNILSMEPKVTSSVEELLAAIRIKLNGGALSNDDKHVVLEGVFDVQPWLNMFSYDVISKMLWSSSYGFLKCGSDDCNSMAGDGRVMKVPAIRCFQVGVQFNALCAHLPPPLYQISRFVTKPMYQTAAADHFSGMARYGIVKRMERGDSDDVDFFSFFPTQKTKRCPIPMELPELIAECGTFLNAGNDTIQISLTNTIYELASHPECQQKLYKLLTESLPKQSQPIASYMELSKIPLLTAVLDETFRLLPPVRFNLPRIIVQNGAVIAGHHVPAGVTVSSSVYIMHRDESLFREPLKWLPERWLPENPDFSDEERRNLKDFVLPFTLGGRACIGRNLAYMELSVCIAALVMAFEWGISEDDKKKFSHWESINCTPRGLKVTARPRSTT</sequence>
<organism evidence="6 7">
    <name type="scientific">Trichoderma lentiforme</name>
    <dbReference type="NCBI Taxonomy" id="1567552"/>
    <lineage>
        <taxon>Eukaryota</taxon>
        <taxon>Fungi</taxon>
        <taxon>Dikarya</taxon>
        <taxon>Ascomycota</taxon>
        <taxon>Pezizomycotina</taxon>
        <taxon>Sordariomycetes</taxon>
        <taxon>Hypocreomycetidae</taxon>
        <taxon>Hypocreales</taxon>
        <taxon>Hypocreaceae</taxon>
        <taxon>Trichoderma</taxon>
    </lineage>
</organism>
<keyword evidence="5" id="KW-0812">Transmembrane</keyword>
<dbReference type="PRINTS" id="PR00385">
    <property type="entry name" value="P450"/>
</dbReference>
<keyword evidence="6" id="KW-0503">Monooxygenase</keyword>
<dbReference type="InterPro" id="IPR001128">
    <property type="entry name" value="Cyt_P450"/>
</dbReference>
<gene>
    <name evidence="6" type="ORF">CFAM422_005044</name>
</gene>
<dbReference type="InterPro" id="IPR002401">
    <property type="entry name" value="Cyt_P450_E_grp-I"/>
</dbReference>
<keyword evidence="5" id="KW-1133">Transmembrane helix</keyword>
<dbReference type="InterPro" id="IPR050121">
    <property type="entry name" value="Cytochrome_P450_monoxygenase"/>
</dbReference>
<proteinExistence type="predicted"/>
<keyword evidence="5" id="KW-0472">Membrane</keyword>
<dbReference type="GO" id="GO:0016705">
    <property type="term" value="F:oxidoreductase activity, acting on paired donors, with incorporation or reduction of molecular oxygen"/>
    <property type="evidence" value="ECO:0007669"/>
    <property type="project" value="InterPro"/>
</dbReference>
<evidence type="ECO:0000256" key="2">
    <source>
        <dbReference type="ARBA" id="ARBA00022723"/>
    </source>
</evidence>
<comment type="caution">
    <text evidence="6">The sequence shown here is derived from an EMBL/GenBank/DDBJ whole genome shotgun (WGS) entry which is preliminary data.</text>
</comment>
<protein>
    <submittedName>
        <fullName evidence="6">Cytochrome P450 monooxygenase andK</fullName>
    </submittedName>
</protein>
<dbReference type="PRINTS" id="PR00463">
    <property type="entry name" value="EP450I"/>
</dbReference>
<keyword evidence="3 4" id="KW-0408">Iron</keyword>
<dbReference type="GO" id="GO:0005506">
    <property type="term" value="F:iron ion binding"/>
    <property type="evidence" value="ECO:0007669"/>
    <property type="project" value="InterPro"/>
</dbReference>
<name>A0A9P4XF69_9HYPO</name>
<keyword evidence="1 4" id="KW-0349">Heme</keyword>
<dbReference type="Gene3D" id="1.10.630.10">
    <property type="entry name" value="Cytochrome P450"/>
    <property type="match status" value="1"/>
</dbReference>
<keyword evidence="2 4" id="KW-0479">Metal-binding</keyword>
<dbReference type="GO" id="GO:0004497">
    <property type="term" value="F:monooxygenase activity"/>
    <property type="evidence" value="ECO:0007669"/>
    <property type="project" value="UniProtKB-KW"/>
</dbReference>
<feature type="binding site" description="axial binding residue" evidence="4">
    <location>
        <position position="464"/>
    </location>
    <ligand>
        <name>heme</name>
        <dbReference type="ChEBI" id="CHEBI:30413"/>
    </ligand>
    <ligandPart>
        <name>Fe</name>
        <dbReference type="ChEBI" id="CHEBI:18248"/>
    </ligandPart>
</feature>
<keyword evidence="7" id="KW-1185">Reference proteome</keyword>
<dbReference type="Pfam" id="PF00067">
    <property type="entry name" value="p450"/>
    <property type="match status" value="1"/>
</dbReference>
<comment type="cofactor">
    <cofactor evidence="4">
        <name>heme</name>
        <dbReference type="ChEBI" id="CHEBI:30413"/>
    </cofactor>
</comment>
<dbReference type="Proteomes" id="UP000801864">
    <property type="component" value="Unassembled WGS sequence"/>
</dbReference>
<evidence type="ECO:0000256" key="5">
    <source>
        <dbReference type="SAM" id="Phobius"/>
    </source>
</evidence>
<dbReference type="GO" id="GO:0020037">
    <property type="term" value="F:heme binding"/>
    <property type="evidence" value="ECO:0007669"/>
    <property type="project" value="InterPro"/>
</dbReference>
<feature type="transmembrane region" description="Helical" evidence="5">
    <location>
        <begin position="6"/>
        <end position="24"/>
    </location>
</feature>
<feature type="non-terminal residue" evidence="6">
    <location>
        <position position="1"/>
    </location>
</feature>
<dbReference type="SUPFAM" id="SSF48264">
    <property type="entry name" value="Cytochrome P450"/>
    <property type="match status" value="1"/>
</dbReference>
<evidence type="ECO:0000256" key="1">
    <source>
        <dbReference type="ARBA" id="ARBA00022617"/>
    </source>
</evidence>
<evidence type="ECO:0000256" key="3">
    <source>
        <dbReference type="ARBA" id="ARBA00023004"/>
    </source>
</evidence>
<evidence type="ECO:0000256" key="4">
    <source>
        <dbReference type="PIRSR" id="PIRSR602401-1"/>
    </source>
</evidence>
<evidence type="ECO:0000313" key="6">
    <source>
        <dbReference type="EMBL" id="KAF3072741.1"/>
    </source>
</evidence>
<accession>A0A9P4XF69</accession>